<evidence type="ECO:0000256" key="1">
    <source>
        <dbReference type="ARBA" id="ARBA00022801"/>
    </source>
</evidence>
<feature type="signal peptide" evidence="3">
    <location>
        <begin position="1"/>
        <end position="26"/>
    </location>
</feature>
<dbReference type="SUPFAM" id="SSF53187">
    <property type="entry name" value="Zn-dependent exopeptidases"/>
    <property type="match status" value="1"/>
</dbReference>
<keyword evidence="1" id="KW-0378">Hydrolase</keyword>
<keyword evidence="3" id="KW-0732">Signal</keyword>
<dbReference type="SMART" id="SM00646">
    <property type="entry name" value="Ami_3"/>
    <property type="match status" value="1"/>
</dbReference>
<proteinExistence type="predicted"/>
<dbReference type="PANTHER" id="PTHR30404:SF0">
    <property type="entry name" value="N-ACETYLMURAMOYL-L-ALANINE AMIDASE AMIC"/>
    <property type="match status" value="1"/>
</dbReference>
<evidence type="ECO:0000256" key="3">
    <source>
        <dbReference type="SAM" id="SignalP"/>
    </source>
</evidence>
<feature type="region of interest" description="Disordered" evidence="2">
    <location>
        <begin position="76"/>
        <end position="103"/>
    </location>
</feature>
<keyword evidence="6" id="KW-1185">Reference proteome</keyword>
<gene>
    <name evidence="5" type="ORF">H8716_12560</name>
</gene>
<feature type="domain" description="MurNAc-LAA" evidence="4">
    <location>
        <begin position="151"/>
        <end position="270"/>
    </location>
</feature>
<dbReference type="InterPro" id="IPR002508">
    <property type="entry name" value="MurNAc-LAA_cat"/>
</dbReference>
<dbReference type="Proteomes" id="UP000657421">
    <property type="component" value="Unassembled WGS sequence"/>
</dbReference>
<dbReference type="Pfam" id="PF01520">
    <property type="entry name" value="Amidase_3"/>
    <property type="match status" value="1"/>
</dbReference>
<organism evidence="5 6">
    <name type="scientific">Jingyaoa shaoxingensis</name>
    <dbReference type="NCBI Taxonomy" id="2763671"/>
    <lineage>
        <taxon>Bacteria</taxon>
        <taxon>Bacillati</taxon>
        <taxon>Bacillota</taxon>
        <taxon>Clostridia</taxon>
        <taxon>Lachnospirales</taxon>
        <taxon>Lachnospiraceae</taxon>
        <taxon>Jingyaoa</taxon>
    </lineage>
</organism>
<name>A0ABR7NBX3_9FIRM</name>
<dbReference type="Pfam" id="PF13354">
    <property type="entry name" value="Beta-lactamase2"/>
    <property type="match status" value="1"/>
</dbReference>
<evidence type="ECO:0000256" key="2">
    <source>
        <dbReference type="SAM" id="MobiDB-lite"/>
    </source>
</evidence>
<feature type="compositionally biased region" description="Polar residues" evidence="2">
    <location>
        <begin position="299"/>
        <end position="311"/>
    </location>
</feature>
<dbReference type="Gene3D" id="3.40.630.40">
    <property type="entry name" value="Zn-dependent exopeptidases"/>
    <property type="match status" value="1"/>
</dbReference>
<dbReference type="RefSeq" id="WP_249309327.1">
    <property type="nucleotide sequence ID" value="NZ_JACRSZ010000013.1"/>
</dbReference>
<protein>
    <submittedName>
        <fullName evidence="5">N-acetylmuramoyl-L-alanine amidase</fullName>
    </submittedName>
</protein>
<dbReference type="InterPro" id="IPR045155">
    <property type="entry name" value="Beta-lactam_cat"/>
</dbReference>
<dbReference type="SUPFAM" id="SSF56601">
    <property type="entry name" value="beta-lactamase/transpeptidase-like"/>
    <property type="match status" value="1"/>
</dbReference>
<feature type="region of interest" description="Disordered" evidence="2">
    <location>
        <begin position="281"/>
        <end position="311"/>
    </location>
</feature>
<dbReference type="EMBL" id="JACRSZ010000013">
    <property type="protein sequence ID" value="MBC8573909.1"/>
    <property type="molecule type" value="Genomic_DNA"/>
</dbReference>
<dbReference type="CDD" id="cd02696">
    <property type="entry name" value="MurNAc-LAA"/>
    <property type="match status" value="1"/>
</dbReference>
<evidence type="ECO:0000259" key="4">
    <source>
        <dbReference type="SMART" id="SM00646"/>
    </source>
</evidence>
<dbReference type="InterPro" id="IPR050695">
    <property type="entry name" value="N-acetylmuramoyl_amidase_3"/>
</dbReference>
<evidence type="ECO:0000313" key="6">
    <source>
        <dbReference type="Proteomes" id="UP000657421"/>
    </source>
</evidence>
<sequence>MKKRNVYAVTVAFCLFSAALGSSVLAAGGTRHLVGIGEGGTSVAEPETTVGDAEKSTEAATEKLNGWKVAIDPGHQGSWVDMSAQEPSAPGSSETKAKATTGTTGKFSGLNEYELNLQVSLLLRDELEDRGYEVVMTREDHDTAISNKERAELAAAEGADILVRIHANGSDDTSVNGALAMVPSQSNPYVGYMYEECYELGEDILKAYCESTGIADDGVQYYDNMSGINWSTIPVTILEMGFMSNQNDDLLMADETFQPVMAEGIANGIDDYFEDKVPVKKAEEQTENTSQSEQETDTKNSSTTETVTSSADMDRIENELAEDLAVRAGAGENWSAAVVDLNTEDSCTVNNQSMQAASLIKLFIMGAVYDSYDSLTAVYGEDQIQSLLSDMITVSDNTAANTLTNYLGDGDDATGRGVVNEYCASNSYESTNMGRMLLAPADNGDNLTSVSDCAEFLRRVYKGELPHAEEMLGFLKNQQRTHKIPAGLPEGVESANKTGELDTVENDAAIVFADIPYILCIMSENLSDVGAAQSNIAGISSDMYQLIEEK</sequence>
<dbReference type="Gene3D" id="3.40.710.10">
    <property type="entry name" value="DD-peptidase/beta-lactamase superfamily"/>
    <property type="match status" value="1"/>
</dbReference>
<evidence type="ECO:0000313" key="5">
    <source>
        <dbReference type="EMBL" id="MBC8573909.1"/>
    </source>
</evidence>
<dbReference type="InterPro" id="IPR012338">
    <property type="entry name" value="Beta-lactam/transpept-like"/>
</dbReference>
<comment type="caution">
    <text evidence="5">The sequence shown here is derived from an EMBL/GenBank/DDBJ whole genome shotgun (WGS) entry which is preliminary data.</text>
</comment>
<reference evidence="5 6" key="1">
    <citation type="submission" date="2020-08" db="EMBL/GenBank/DDBJ databases">
        <title>Genome public.</title>
        <authorList>
            <person name="Liu C."/>
            <person name="Sun Q."/>
        </authorList>
    </citation>
    <scope>NUCLEOTIDE SEQUENCE [LARGE SCALE GENOMIC DNA]</scope>
    <source>
        <strain evidence="5 6">NSJ-46</strain>
    </source>
</reference>
<accession>A0ABR7NBX3</accession>
<dbReference type="PANTHER" id="PTHR30404">
    <property type="entry name" value="N-ACETYLMURAMOYL-L-ALANINE AMIDASE"/>
    <property type="match status" value="1"/>
</dbReference>
<feature type="chain" id="PRO_5046304349" evidence="3">
    <location>
        <begin position="27"/>
        <end position="550"/>
    </location>
</feature>